<feature type="transmembrane region" description="Helical" evidence="1">
    <location>
        <begin position="31"/>
        <end position="51"/>
    </location>
</feature>
<evidence type="ECO:0000313" key="2">
    <source>
        <dbReference type="EMBL" id="NJW52380.1"/>
    </source>
</evidence>
<keyword evidence="3" id="KW-1185">Reference proteome</keyword>
<dbReference type="EMBL" id="JAAVJR010000002">
    <property type="protein sequence ID" value="NJW52380.1"/>
    <property type="molecule type" value="Genomic_DNA"/>
</dbReference>
<keyword evidence="1" id="KW-0812">Transmembrane</keyword>
<evidence type="ECO:0000256" key="1">
    <source>
        <dbReference type="SAM" id="Phobius"/>
    </source>
</evidence>
<feature type="transmembrane region" description="Helical" evidence="1">
    <location>
        <begin position="6"/>
        <end position="24"/>
    </location>
</feature>
<reference evidence="2 3" key="1">
    <citation type="submission" date="2020-03" db="EMBL/GenBank/DDBJ databases">
        <title>Salinimicrobium sp. nov, isolated from SCS.</title>
        <authorList>
            <person name="Cao W.R."/>
        </authorList>
    </citation>
    <scope>NUCLEOTIDE SEQUENCE [LARGE SCALE GENOMIC DNA]</scope>
    <source>
        <strain evidence="3">J15B91</strain>
    </source>
</reference>
<accession>A0ABX1CWS3</accession>
<comment type="caution">
    <text evidence="2">The sequence shown here is derived from an EMBL/GenBank/DDBJ whole genome shotgun (WGS) entry which is preliminary data.</text>
</comment>
<proteinExistence type="predicted"/>
<keyword evidence="1" id="KW-1133">Transmembrane helix</keyword>
<protein>
    <submittedName>
        <fullName evidence="2">Uncharacterized protein</fullName>
    </submittedName>
</protein>
<sequence length="70" mass="7814">MVLKASFQMAFLAIEIILTFYSNVLEDSLMVKFLLFVITAVLIAMGVTKLANNLLPVDKDFVSTEDEDNV</sequence>
<name>A0ABX1CWS3_9FLAO</name>
<evidence type="ECO:0000313" key="3">
    <source>
        <dbReference type="Proteomes" id="UP000703674"/>
    </source>
</evidence>
<keyword evidence="1" id="KW-0472">Membrane</keyword>
<dbReference type="RefSeq" id="WP_168137480.1">
    <property type="nucleotide sequence ID" value="NZ_JAAVJR010000002.1"/>
</dbReference>
<organism evidence="2 3">
    <name type="scientific">Salinimicrobium oceani</name>
    <dbReference type="NCBI Taxonomy" id="2722702"/>
    <lineage>
        <taxon>Bacteria</taxon>
        <taxon>Pseudomonadati</taxon>
        <taxon>Bacteroidota</taxon>
        <taxon>Flavobacteriia</taxon>
        <taxon>Flavobacteriales</taxon>
        <taxon>Flavobacteriaceae</taxon>
        <taxon>Salinimicrobium</taxon>
    </lineage>
</organism>
<gene>
    <name evidence="2" type="ORF">HC175_05565</name>
</gene>
<dbReference type="Proteomes" id="UP000703674">
    <property type="component" value="Unassembled WGS sequence"/>
</dbReference>